<reference evidence="2" key="3">
    <citation type="submission" date="2020-12" db="UniProtKB">
        <authorList>
            <consortium name="EnsemblPlants"/>
        </authorList>
    </citation>
    <scope>IDENTIFICATION</scope>
</reference>
<sequence>MQTSKMAKLMWRIQCTFVSSGYVYELEAAYSIALGSNVVAITLWDIPCHLQII</sequence>
<dbReference type="EMBL" id="ABEU02000004">
    <property type="protein sequence ID" value="PNR55389.1"/>
    <property type="molecule type" value="Genomic_DNA"/>
</dbReference>
<evidence type="ECO:0000313" key="1">
    <source>
        <dbReference type="EMBL" id="PNR55389.1"/>
    </source>
</evidence>
<gene>
    <name evidence="1" type="ORF">PHYPA_006286</name>
</gene>
<evidence type="ECO:0000313" key="2">
    <source>
        <dbReference type="EnsemblPlants" id="PAC:32921482.CDS.1"/>
    </source>
</evidence>
<dbReference type="Gramene" id="Pp3c4_16020V3.1">
    <property type="protein sequence ID" value="PAC:32921482.CDS.1"/>
    <property type="gene ID" value="Pp3c4_16020"/>
</dbReference>
<accession>A0A2K1KNN4</accession>
<dbReference type="EnsemblPlants" id="Pp3c4_16020V3.2">
    <property type="protein sequence ID" value="PAC:32921483.CDS.1"/>
    <property type="gene ID" value="Pp3c4_16020"/>
</dbReference>
<reference evidence="1 3" key="2">
    <citation type="journal article" date="2018" name="Plant J.">
        <title>The Physcomitrella patens chromosome-scale assembly reveals moss genome structure and evolution.</title>
        <authorList>
            <person name="Lang D."/>
            <person name="Ullrich K.K."/>
            <person name="Murat F."/>
            <person name="Fuchs J."/>
            <person name="Jenkins J."/>
            <person name="Haas F.B."/>
            <person name="Piednoel M."/>
            <person name="Gundlach H."/>
            <person name="Van Bel M."/>
            <person name="Meyberg R."/>
            <person name="Vives C."/>
            <person name="Morata J."/>
            <person name="Symeonidi A."/>
            <person name="Hiss M."/>
            <person name="Muchero W."/>
            <person name="Kamisugi Y."/>
            <person name="Saleh O."/>
            <person name="Blanc G."/>
            <person name="Decker E.L."/>
            <person name="van Gessel N."/>
            <person name="Grimwood J."/>
            <person name="Hayes R.D."/>
            <person name="Graham S.W."/>
            <person name="Gunter L.E."/>
            <person name="McDaniel S.F."/>
            <person name="Hoernstein S.N.W."/>
            <person name="Larsson A."/>
            <person name="Li F.W."/>
            <person name="Perroud P.F."/>
            <person name="Phillips J."/>
            <person name="Ranjan P."/>
            <person name="Rokshar D.S."/>
            <person name="Rothfels C.J."/>
            <person name="Schneider L."/>
            <person name="Shu S."/>
            <person name="Stevenson D.W."/>
            <person name="Thummler F."/>
            <person name="Tillich M."/>
            <person name="Villarreal Aguilar J.C."/>
            <person name="Widiez T."/>
            <person name="Wong G.K."/>
            <person name="Wymore A."/>
            <person name="Zhang Y."/>
            <person name="Zimmer A.D."/>
            <person name="Quatrano R.S."/>
            <person name="Mayer K.F.X."/>
            <person name="Goodstein D."/>
            <person name="Casacuberta J.M."/>
            <person name="Vandepoele K."/>
            <person name="Reski R."/>
            <person name="Cuming A.C."/>
            <person name="Tuskan G.A."/>
            <person name="Maumus F."/>
            <person name="Salse J."/>
            <person name="Schmutz J."/>
            <person name="Rensing S.A."/>
        </authorList>
    </citation>
    <scope>NUCLEOTIDE SEQUENCE [LARGE SCALE GENOMIC DNA]</scope>
    <source>
        <strain evidence="2 3">cv. Gransden 2004</strain>
    </source>
</reference>
<dbReference type="InParanoid" id="A0A2K1KNN4"/>
<dbReference type="EnsemblPlants" id="Pp3c4_16020V3.1">
    <property type="protein sequence ID" value="PAC:32921482.CDS.1"/>
    <property type="gene ID" value="Pp3c4_16020"/>
</dbReference>
<organism evidence="1">
    <name type="scientific">Physcomitrium patens</name>
    <name type="common">Spreading-leaved earth moss</name>
    <name type="synonym">Physcomitrella patens</name>
    <dbReference type="NCBI Taxonomy" id="3218"/>
    <lineage>
        <taxon>Eukaryota</taxon>
        <taxon>Viridiplantae</taxon>
        <taxon>Streptophyta</taxon>
        <taxon>Embryophyta</taxon>
        <taxon>Bryophyta</taxon>
        <taxon>Bryophytina</taxon>
        <taxon>Bryopsida</taxon>
        <taxon>Funariidae</taxon>
        <taxon>Funariales</taxon>
        <taxon>Funariaceae</taxon>
        <taxon>Physcomitrium</taxon>
    </lineage>
</organism>
<protein>
    <submittedName>
        <fullName evidence="1 2">Uncharacterized protein</fullName>
    </submittedName>
</protein>
<keyword evidence="3" id="KW-1185">Reference proteome</keyword>
<name>A0A2K1KNN4_PHYPA</name>
<dbReference type="Gramene" id="Pp3c4_16020V3.2">
    <property type="protein sequence ID" value="PAC:32921483.CDS.1"/>
    <property type="gene ID" value="Pp3c4_16020"/>
</dbReference>
<evidence type="ECO:0000313" key="3">
    <source>
        <dbReference type="Proteomes" id="UP000006727"/>
    </source>
</evidence>
<reference evidence="1 3" key="1">
    <citation type="journal article" date="2008" name="Science">
        <title>The Physcomitrella genome reveals evolutionary insights into the conquest of land by plants.</title>
        <authorList>
            <person name="Rensing S."/>
            <person name="Lang D."/>
            <person name="Zimmer A."/>
            <person name="Terry A."/>
            <person name="Salamov A."/>
            <person name="Shapiro H."/>
            <person name="Nishiyama T."/>
            <person name="Perroud P.-F."/>
            <person name="Lindquist E."/>
            <person name="Kamisugi Y."/>
            <person name="Tanahashi T."/>
            <person name="Sakakibara K."/>
            <person name="Fujita T."/>
            <person name="Oishi K."/>
            <person name="Shin-I T."/>
            <person name="Kuroki Y."/>
            <person name="Toyoda A."/>
            <person name="Suzuki Y."/>
            <person name="Hashimoto A."/>
            <person name="Yamaguchi K."/>
            <person name="Sugano A."/>
            <person name="Kohara Y."/>
            <person name="Fujiyama A."/>
            <person name="Anterola A."/>
            <person name="Aoki S."/>
            <person name="Ashton N."/>
            <person name="Barbazuk W.B."/>
            <person name="Barker E."/>
            <person name="Bennetzen J."/>
            <person name="Bezanilla M."/>
            <person name="Blankenship R."/>
            <person name="Cho S.H."/>
            <person name="Dutcher S."/>
            <person name="Estelle M."/>
            <person name="Fawcett J.A."/>
            <person name="Gundlach H."/>
            <person name="Hanada K."/>
            <person name="Heyl A."/>
            <person name="Hicks K.A."/>
            <person name="Hugh J."/>
            <person name="Lohr M."/>
            <person name="Mayer K."/>
            <person name="Melkozernov A."/>
            <person name="Murata T."/>
            <person name="Nelson D."/>
            <person name="Pils B."/>
            <person name="Prigge M."/>
            <person name="Reiss B."/>
            <person name="Renner T."/>
            <person name="Rombauts S."/>
            <person name="Rushton P."/>
            <person name="Sanderfoot A."/>
            <person name="Schween G."/>
            <person name="Shiu S.-H."/>
            <person name="Stueber K."/>
            <person name="Theodoulou F.L."/>
            <person name="Tu H."/>
            <person name="Van de Peer Y."/>
            <person name="Verrier P.J."/>
            <person name="Waters E."/>
            <person name="Wood A."/>
            <person name="Yang L."/>
            <person name="Cove D."/>
            <person name="Cuming A."/>
            <person name="Hasebe M."/>
            <person name="Lucas S."/>
            <person name="Mishler D.B."/>
            <person name="Reski R."/>
            <person name="Grigoriev I."/>
            <person name="Quatrano R.S."/>
            <person name="Boore J.L."/>
        </authorList>
    </citation>
    <scope>NUCLEOTIDE SEQUENCE [LARGE SCALE GENOMIC DNA]</scope>
    <source>
        <strain evidence="2 3">cv. Gransden 2004</strain>
    </source>
</reference>
<dbReference type="Proteomes" id="UP000006727">
    <property type="component" value="Chromosome 4"/>
</dbReference>
<dbReference type="AlphaFoldDB" id="A0A2K1KNN4"/>
<proteinExistence type="predicted"/>